<dbReference type="Proteomes" id="UP001302249">
    <property type="component" value="Chromosome"/>
</dbReference>
<evidence type="ECO:0000256" key="6">
    <source>
        <dbReference type="ARBA" id="ARBA00015611"/>
    </source>
</evidence>
<dbReference type="InterPro" id="IPR016024">
    <property type="entry name" value="ARM-type_fold"/>
</dbReference>
<evidence type="ECO:0000256" key="8">
    <source>
        <dbReference type="ARBA" id="ARBA00022670"/>
    </source>
</evidence>
<comment type="cofactor">
    <cofactor evidence="2">
        <name>Zn(2+)</name>
        <dbReference type="ChEBI" id="CHEBI:29105"/>
    </cofactor>
</comment>
<comment type="catalytic activity">
    <reaction evidence="1">
        <text>Release of an N-terminal amino acid, Xaa-|-Yaa- from a peptide, amide or arylamide. Xaa is preferably Ala, but may be most amino acids including Pro (slow action). When a terminal hydrophobic residue is followed by a prolyl residue, the two may be released as an intact Xaa-Pro dipeptide.</text>
        <dbReference type="EC" id="3.4.11.2"/>
    </reaction>
</comment>
<evidence type="ECO:0000256" key="7">
    <source>
        <dbReference type="ARBA" id="ARBA00022490"/>
    </source>
</evidence>
<sequence length="650" mass="70951">MSLRIFGAAALAGALAACTGTASDAASSPAPSGSPAADASAPAVAPVLLTPEARDVHSYAVPSVARVTHVALDLSADFDAHVLRGTATLDIKAADDANQIVLDTRDLRIASVTDGRGRTLPWKVGESHPAHGAPLTVGLDGTDRIKITYATAPDAPALQWLSPKQTAGGKYPYLFSQGEAILNRSWIPTQDSPGIRQTWDASITVPKSLTAVMSAEMLTPEGRPASGDRHTFRFRMDKPVAPYLIALAIGNLEFKALGPRTGVWTEPGMLKKAAWEFADLPKFVDAAEDLYGPYRWGRYDVLVLPPSFPYGGMENPRLTFATPTVIAGDRSLVSLVAHELAHSWSGNLVTNATWDDFWLNEGFTTYFENRIMEKLYGKRRAAMEADLGWSGLQEAIKDAGGPSSPDTQLHLNLTADRDPDAGMGEIAYEKGATFLRTIEKAVGRERFDEYLRGYFDRHAFQPQTTAGFLKDIRAHLFKDDPDLAKRIGLEQWVYEPGIPDNAVHVKSDAFPAMDMAAKEYAEGGLVASVPDDVSTQERVRFLNRLPRDLSRERLAALDERFDFSHAGNSEIRFAWLMLALGNRYPPAAESAEQFLTSQGRRKFVAPLFEVMMNEGDWGQSLARRIYAKARPGYHSVTSGTVDEIVGWNGA</sequence>
<dbReference type="Pfam" id="PF09127">
    <property type="entry name" value="Leuk-A4-hydro_C"/>
    <property type="match status" value="1"/>
</dbReference>
<feature type="chain" id="PRO_5045072995" description="Aminopeptidase N" evidence="13">
    <location>
        <begin position="23"/>
        <end position="650"/>
    </location>
</feature>
<dbReference type="InterPro" id="IPR015211">
    <property type="entry name" value="Peptidase_M1_C"/>
</dbReference>
<evidence type="ECO:0000256" key="11">
    <source>
        <dbReference type="ARBA" id="ARBA00022833"/>
    </source>
</evidence>
<dbReference type="InterPro" id="IPR042097">
    <property type="entry name" value="Aminopeptidase_N-like_N_sf"/>
</dbReference>
<keyword evidence="12" id="KW-0482">Metalloprotease</keyword>
<dbReference type="SUPFAM" id="SSF63737">
    <property type="entry name" value="Leukotriene A4 hydrolase N-terminal domain"/>
    <property type="match status" value="1"/>
</dbReference>
<organism evidence="15 16">
    <name type="scientific">Stakelama saccharophila</name>
    <dbReference type="NCBI Taxonomy" id="3075605"/>
    <lineage>
        <taxon>Bacteria</taxon>
        <taxon>Pseudomonadati</taxon>
        <taxon>Pseudomonadota</taxon>
        <taxon>Alphaproteobacteria</taxon>
        <taxon>Sphingomonadales</taxon>
        <taxon>Sphingomonadaceae</taxon>
        <taxon>Stakelama</taxon>
    </lineage>
</organism>
<comment type="similarity">
    <text evidence="4">Belongs to the peptidase M1 family.</text>
</comment>
<protein>
    <recommendedName>
        <fullName evidence="6">Aminopeptidase N</fullName>
        <ecNumber evidence="5">3.4.11.2</ecNumber>
    </recommendedName>
</protein>
<comment type="subcellular location">
    <subcellularLocation>
        <location evidence="3">Cytoplasm</location>
    </subcellularLocation>
</comment>
<dbReference type="InterPro" id="IPR014782">
    <property type="entry name" value="Peptidase_M1_dom"/>
</dbReference>
<dbReference type="Gene3D" id="1.25.40.320">
    <property type="entry name" value="Peptidase M1, leukotriene A4 hydrolase/aminopeptidase C-terminal domain"/>
    <property type="match status" value="1"/>
</dbReference>
<dbReference type="Gene3D" id="1.10.390.10">
    <property type="entry name" value="Neutral Protease Domain 2"/>
    <property type="match status" value="1"/>
</dbReference>
<dbReference type="Gene3D" id="2.60.40.1730">
    <property type="entry name" value="tricorn interacting facor f3 domain"/>
    <property type="match status" value="1"/>
</dbReference>
<dbReference type="SUPFAM" id="SSF48371">
    <property type="entry name" value="ARM repeat"/>
    <property type="match status" value="1"/>
</dbReference>
<keyword evidence="11" id="KW-0862">Zinc</keyword>
<evidence type="ECO:0000256" key="3">
    <source>
        <dbReference type="ARBA" id="ARBA00004496"/>
    </source>
</evidence>
<dbReference type="Gene3D" id="3.30.2010.30">
    <property type="match status" value="1"/>
</dbReference>
<dbReference type="Pfam" id="PF01433">
    <property type="entry name" value="Peptidase_M1"/>
    <property type="match status" value="1"/>
</dbReference>
<reference evidence="15 16" key="1">
    <citation type="submission" date="2023-09" db="EMBL/GenBank/DDBJ databases">
        <authorList>
            <person name="Rey-Velasco X."/>
        </authorList>
    </citation>
    <scope>NUCLEOTIDE SEQUENCE [LARGE SCALE GENOMIC DNA]</scope>
    <source>
        <strain evidence="15 16">W311</strain>
    </source>
</reference>
<keyword evidence="8" id="KW-0645">Protease</keyword>
<keyword evidence="7" id="KW-0963">Cytoplasm</keyword>
<keyword evidence="13" id="KW-0732">Signal</keyword>
<evidence type="ECO:0000256" key="2">
    <source>
        <dbReference type="ARBA" id="ARBA00001947"/>
    </source>
</evidence>
<evidence type="ECO:0000256" key="13">
    <source>
        <dbReference type="SAM" id="SignalP"/>
    </source>
</evidence>
<evidence type="ECO:0000256" key="10">
    <source>
        <dbReference type="ARBA" id="ARBA00022801"/>
    </source>
</evidence>
<dbReference type="PANTHER" id="PTHR45726:SF3">
    <property type="entry name" value="LEUKOTRIENE A-4 HYDROLASE"/>
    <property type="match status" value="1"/>
</dbReference>
<dbReference type="PROSITE" id="PS51257">
    <property type="entry name" value="PROKAR_LIPOPROTEIN"/>
    <property type="match status" value="1"/>
</dbReference>
<evidence type="ECO:0000256" key="9">
    <source>
        <dbReference type="ARBA" id="ARBA00022723"/>
    </source>
</evidence>
<evidence type="ECO:0000256" key="4">
    <source>
        <dbReference type="ARBA" id="ARBA00010136"/>
    </source>
</evidence>
<dbReference type="EC" id="3.4.11.2" evidence="5"/>
<dbReference type="PANTHER" id="PTHR45726">
    <property type="entry name" value="LEUKOTRIENE A-4 HYDROLASE"/>
    <property type="match status" value="1"/>
</dbReference>
<dbReference type="InterPro" id="IPR038502">
    <property type="entry name" value="M1_LTA-4_hydro/amino_C_sf"/>
</dbReference>
<evidence type="ECO:0000313" key="15">
    <source>
        <dbReference type="EMBL" id="WNO54460.1"/>
    </source>
</evidence>
<dbReference type="PRINTS" id="PR00756">
    <property type="entry name" value="ALADIPTASE"/>
</dbReference>
<dbReference type="InterPro" id="IPR045357">
    <property type="entry name" value="Aminopeptidase_N-like_N"/>
</dbReference>
<evidence type="ECO:0000256" key="5">
    <source>
        <dbReference type="ARBA" id="ARBA00012564"/>
    </source>
</evidence>
<keyword evidence="16" id="KW-1185">Reference proteome</keyword>
<feature type="signal peptide" evidence="13">
    <location>
        <begin position="1"/>
        <end position="22"/>
    </location>
</feature>
<keyword evidence="10" id="KW-0378">Hydrolase</keyword>
<dbReference type="InterPro" id="IPR027268">
    <property type="entry name" value="Peptidase_M4/M1_CTD_sf"/>
</dbReference>
<evidence type="ECO:0000313" key="16">
    <source>
        <dbReference type="Proteomes" id="UP001302249"/>
    </source>
</evidence>
<dbReference type="InterPro" id="IPR034015">
    <property type="entry name" value="M1_LTA4H"/>
</dbReference>
<feature type="domain" description="Peptidase M1 leukotriene A4 hydrolase/aminopeptidase C-terminal" evidence="14">
    <location>
        <begin position="507"/>
        <end position="645"/>
    </location>
</feature>
<dbReference type="SUPFAM" id="SSF55486">
    <property type="entry name" value="Metalloproteases ('zincins'), catalytic domain"/>
    <property type="match status" value="1"/>
</dbReference>
<evidence type="ECO:0000256" key="1">
    <source>
        <dbReference type="ARBA" id="ARBA00000098"/>
    </source>
</evidence>
<dbReference type="EMBL" id="CP135076">
    <property type="protein sequence ID" value="WNO54460.1"/>
    <property type="molecule type" value="Genomic_DNA"/>
</dbReference>
<keyword evidence="9" id="KW-0479">Metal-binding</keyword>
<accession>A0ABZ0BBN0</accession>
<proteinExistence type="inferred from homology"/>
<gene>
    <name evidence="15" type="ORF">RPR59_04180</name>
</gene>
<dbReference type="SMART" id="SM01263">
    <property type="entry name" value="Leuk-A4-hydro_C"/>
    <property type="match status" value="1"/>
</dbReference>
<name>A0ABZ0BBN0_9SPHN</name>
<dbReference type="Pfam" id="PF17900">
    <property type="entry name" value="Peptidase_M1_N"/>
    <property type="match status" value="1"/>
</dbReference>
<evidence type="ECO:0000259" key="14">
    <source>
        <dbReference type="SMART" id="SM01263"/>
    </source>
</evidence>
<dbReference type="InterPro" id="IPR049980">
    <property type="entry name" value="LTA4H_cat"/>
</dbReference>
<evidence type="ECO:0000256" key="12">
    <source>
        <dbReference type="ARBA" id="ARBA00023049"/>
    </source>
</evidence>
<dbReference type="CDD" id="cd09599">
    <property type="entry name" value="M1_LTA4H"/>
    <property type="match status" value="1"/>
</dbReference>
<dbReference type="InterPro" id="IPR001930">
    <property type="entry name" value="Peptidase_M1"/>
</dbReference>
<dbReference type="RefSeq" id="WP_313916974.1">
    <property type="nucleotide sequence ID" value="NZ_CP135076.1"/>
</dbReference>